<dbReference type="Proteomes" id="UP000281553">
    <property type="component" value="Unassembled WGS sequence"/>
</dbReference>
<dbReference type="EMBL" id="UYRU01060685">
    <property type="protein sequence ID" value="VDN14888.1"/>
    <property type="molecule type" value="Genomic_DNA"/>
</dbReference>
<proteinExistence type="predicted"/>
<evidence type="ECO:0000313" key="2">
    <source>
        <dbReference type="Proteomes" id="UP000281553"/>
    </source>
</evidence>
<organism evidence="1 2">
    <name type="scientific">Dibothriocephalus latus</name>
    <name type="common">Fish tapeworm</name>
    <name type="synonym">Diphyllobothrium latum</name>
    <dbReference type="NCBI Taxonomy" id="60516"/>
    <lineage>
        <taxon>Eukaryota</taxon>
        <taxon>Metazoa</taxon>
        <taxon>Spiralia</taxon>
        <taxon>Lophotrochozoa</taxon>
        <taxon>Platyhelminthes</taxon>
        <taxon>Cestoda</taxon>
        <taxon>Eucestoda</taxon>
        <taxon>Diphyllobothriidea</taxon>
        <taxon>Diphyllobothriidae</taxon>
        <taxon>Dibothriocephalus</taxon>
    </lineage>
</organism>
<keyword evidence="2" id="KW-1185">Reference proteome</keyword>
<protein>
    <submittedName>
        <fullName evidence="1">Uncharacterized protein</fullName>
    </submittedName>
</protein>
<evidence type="ECO:0000313" key="1">
    <source>
        <dbReference type="EMBL" id="VDN14888.1"/>
    </source>
</evidence>
<reference evidence="1 2" key="1">
    <citation type="submission" date="2018-11" db="EMBL/GenBank/DDBJ databases">
        <authorList>
            <consortium name="Pathogen Informatics"/>
        </authorList>
    </citation>
    <scope>NUCLEOTIDE SEQUENCE [LARGE SCALE GENOMIC DNA]</scope>
</reference>
<sequence length="81" mass="8571">MKSAVGTKGLLGRTLVILVEMRQGEAKDIHIDNLRDGLKSHLIAGGQVGRKASEYAGIVDETGHGGQAVNGISEFIKTLDQ</sequence>
<accession>A0A3P7LXT2</accession>
<gene>
    <name evidence="1" type="ORF">DILT_LOCUS10719</name>
</gene>
<name>A0A3P7LXT2_DIBLA</name>
<dbReference type="AlphaFoldDB" id="A0A3P7LXT2"/>